<evidence type="ECO:0000256" key="8">
    <source>
        <dbReference type="ARBA" id="ARBA00022912"/>
    </source>
</evidence>
<evidence type="ECO:0000313" key="16">
    <source>
        <dbReference type="Proteomes" id="UP000009168"/>
    </source>
</evidence>
<evidence type="ECO:0000256" key="6">
    <source>
        <dbReference type="ARBA" id="ARBA00022833"/>
    </source>
</evidence>
<keyword evidence="16" id="KW-1185">Reference proteome</keyword>
<dbReference type="GO" id="GO:0097720">
    <property type="term" value="P:calcineurin-mediated signaling"/>
    <property type="evidence" value="ECO:0007669"/>
    <property type="project" value="InterPro"/>
</dbReference>
<evidence type="ECO:0000256" key="7">
    <source>
        <dbReference type="ARBA" id="ARBA00022860"/>
    </source>
</evidence>
<dbReference type="KEGG" id="tet:TTHERM_01055570"/>
<comment type="similarity">
    <text evidence="3">Belongs to the PPP phosphatase family. PP-2B subfamily.</text>
</comment>
<evidence type="ECO:0000256" key="2">
    <source>
        <dbReference type="ARBA" id="ARBA00001965"/>
    </source>
</evidence>
<dbReference type="Proteomes" id="UP000009168">
    <property type="component" value="Unassembled WGS sequence"/>
</dbReference>
<dbReference type="InterPro" id="IPR006186">
    <property type="entry name" value="Ser/Thr-sp_prot-phosphatase"/>
</dbReference>
<comment type="cofactor">
    <cofactor evidence="1">
        <name>Zn(2+)</name>
        <dbReference type="ChEBI" id="CHEBI:29105"/>
    </cofactor>
</comment>
<protein>
    <recommendedName>
        <fullName evidence="12">Serine/threonine-protein phosphatase</fullName>
        <ecNumber evidence="12">3.1.3.16</ecNumber>
    </recommendedName>
</protein>
<dbReference type="FunCoup" id="Q24HN0">
    <property type="interactions" value="24"/>
</dbReference>
<dbReference type="HOGENOM" id="CLU_004962_6_2_1"/>
<reference evidence="16" key="1">
    <citation type="journal article" date="2006" name="PLoS Biol.">
        <title>Macronuclear genome sequence of the ciliate Tetrahymena thermophila, a model eukaryote.</title>
        <authorList>
            <person name="Eisen J.A."/>
            <person name="Coyne R.S."/>
            <person name="Wu M."/>
            <person name="Wu D."/>
            <person name="Thiagarajan M."/>
            <person name="Wortman J.R."/>
            <person name="Badger J.H."/>
            <person name="Ren Q."/>
            <person name="Amedeo P."/>
            <person name="Jones K.M."/>
            <person name="Tallon L.J."/>
            <person name="Delcher A.L."/>
            <person name="Salzberg S.L."/>
            <person name="Silva J.C."/>
            <person name="Haas B.J."/>
            <person name="Majoros W.H."/>
            <person name="Farzad M."/>
            <person name="Carlton J.M."/>
            <person name="Smith R.K. Jr."/>
            <person name="Garg J."/>
            <person name="Pearlman R.E."/>
            <person name="Karrer K.M."/>
            <person name="Sun L."/>
            <person name="Manning G."/>
            <person name="Elde N.C."/>
            <person name="Turkewitz A.P."/>
            <person name="Asai D.J."/>
            <person name="Wilkes D.E."/>
            <person name="Wang Y."/>
            <person name="Cai H."/>
            <person name="Collins K."/>
            <person name="Stewart B.A."/>
            <person name="Lee S.R."/>
            <person name="Wilamowska K."/>
            <person name="Weinberg Z."/>
            <person name="Ruzzo W.L."/>
            <person name="Wloga D."/>
            <person name="Gaertig J."/>
            <person name="Frankel J."/>
            <person name="Tsao C.-C."/>
            <person name="Gorovsky M.A."/>
            <person name="Keeling P.J."/>
            <person name="Waller R.F."/>
            <person name="Patron N.J."/>
            <person name="Cherry J.M."/>
            <person name="Stover N.A."/>
            <person name="Krieger C.J."/>
            <person name="del Toro C."/>
            <person name="Ryder H.F."/>
            <person name="Williamson S.C."/>
            <person name="Barbeau R.A."/>
            <person name="Hamilton E.P."/>
            <person name="Orias E."/>
        </authorList>
    </citation>
    <scope>NUCLEOTIDE SEQUENCE [LARGE SCALE GENOMIC DNA]</scope>
    <source>
        <strain evidence="16">SB210</strain>
    </source>
</reference>
<keyword evidence="8" id="KW-0904">Protein phosphatase</keyword>
<dbReference type="InterPro" id="IPR029052">
    <property type="entry name" value="Metallo-depent_PP-like"/>
</dbReference>
<dbReference type="Pfam" id="PF00149">
    <property type="entry name" value="Metallophos"/>
    <property type="match status" value="1"/>
</dbReference>
<dbReference type="PRINTS" id="PR00114">
    <property type="entry name" value="STPHPHTASE"/>
</dbReference>
<evidence type="ECO:0000256" key="5">
    <source>
        <dbReference type="ARBA" id="ARBA00022801"/>
    </source>
</evidence>
<comment type="catalytic activity">
    <reaction evidence="11 12">
        <text>O-phospho-L-threonyl-[protein] + H2O = L-threonyl-[protein] + phosphate</text>
        <dbReference type="Rhea" id="RHEA:47004"/>
        <dbReference type="Rhea" id="RHEA-COMP:11060"/>
        <dbReference type="Rhea" id="RHEA-COMP:11605"/>
        <dbReference type="ChEBI" id="CHEBI:15377"/>
        <dbReference type="ChEBI" id="CHEBI:30013"/>
        <dbReference type="ChEBI" id="CHEBI:43474"/>
        <dbReference type="ChEBI" id="CHEBI:61977"/>
        <dbReference type="EC" id="3.1.3.16"/>
    </reaction>
</comment>
<keyword evidence="6" id="KW-0862">Zinc</keyword>
<gene>
    <name evidence="15" type="ORF">TTHERM_01055570</name>
</gene>
<dbReference type="FunFam" id="3.60.21.10:FF:000031">
    <property type="entry name" value="Serine/threonine-protein phosphatase"/>
    <property type="match status" value="1"/>
</dbReference>
<feature type="region of interest" description="Disordered" evidence="13">
    <location>
        <begin position="1"/>
        <end position="24"/>
    </location>
</feature>
<dbReference type="InterPro" id="IPR041751">
    <property type="entry name" value="MPP_PP2B"/>
</dbReference>
<keyword evidence="4" id="KW-0479">Metal-binding</keyword>
<dbReference type="RefSeq" id="XP_001027523.2">
    <property type="nucleotide sequence ID" value="XM_001027523.2"/>
</dbReference>
<dbReference type="PANTHER" id="PTHR45673">
    <property type="entry name" value="SERINE/THREONINE-PROTEIN PHOSPHATASE 2B CATALYTIC SUBUNIT 1-RELATED"/>
    <property type="match status" value="1"/>
</dbReference>
<accession>Q24HN0</accession>
<dbReference type="AlphaFoldDB" id="Q24HN0"/>
<name>Q24HN0_TETTS</name>
<evidence type="ECO:0000256" key="10">
    <source>
        <dbReference type="ARBA" id="ARBA00047761"/>
    </source>
</evidence>
<dbReference type="SUPFAM" id="SSF56300">
    <property type="entry name" value="Metallo-dependent phosphatases"/>
    <property type="match status" value="1"/>
</dbReference>
<evidence type="ECO:0000256" key="13">
    <source>
        <dbReference type="SAM" id="MobiDB-lite"/>
    </source>
</evidence>
<keyword evidence="9" id="KW-0408">Iron</keyword>
<dbReference type="Gene3D" id="3.60.21.10">
    <property type="match status" value="1"/>
</dbReference>
<evidence type="ECO:0000259" key="14">
    <source>
        <dbReference type="PROSITE" id="PS00125"/>
    </source>
</evidence>
<dbReference type="SMART" id="SM00156">
    <property type="entry name" value="PP2Ac"/>
    <property type="match status" value="1"/>
</dbReference>
<dbReference type="InterPro" id="IPR004843">
    <property type="entry name" value="Calcineurin-like_PHP"/>
</dbReference>
<dbReference type="InParanoid" id="Q24HN0"/>
<dbReference type="GO" id="GO:0046872">
    <property type="term" value="F:metal ion binding"/>
    <property type="evidence" value="ECO:0007669"/>
    <property type="project" value="UniProtKB-KW"/>
</dbReference>
<comment type="catalytic activity">
    <reaction evidence="10">
        <text>O-phospho-L-seryl-[protein] + H2O = L-seryl-[protein] + phosphate</text>
        <dbReference type="Rhea" id="RHEA:20629"/>
        <dbReference type="Rhea" id="RHEA-COMP:9863"/>
        <dbReference type="Rhea" id="RHEA-COMP:11604"/>
        <dbReference type="ChEBI" id="CHEBI:15377"/>
        <dbReference type="ChEBI" id="CHEBI:29999"/>
        <dbReference type="ChEBI" id="CHEBI:43474"/>
        <dbReference type="ChEBI" id="CHEBI:83421"/>
        <dbReference type="EC" id="3.1.3.16"/>
    </reaction>
</comment>
<proteinExistence type="inferred from homology"/>
<dbReference type="OrthoDB" id="282592at2759"/>
<dbReference type="GeneID" id="7843669"/>
<dbReference type="EC" id="3.1.3.16" evidence="12"/>
<dbReference type="GO" id="GO:0005516">
    <property type="term" value="F:calmodulin binding"/>
    <property type="evidence" value="ECO:0007669"/>
    <property type="project" value="UniProtKB-KW"/>
</dbReference>
<comment type="cofactor">
    <cofactor evidence="2">
        <name>Fe(3+)</name>
        <dbReference type="ChEBI" id="CHEBI:29034"/>
    </cofactor>
</comment>
<dbReference type="CDD" id="cd07416">
    <property type="entry name" value="MPP_PP2B"/>
    <property type="match status" value="1"/>
</dbReference>
<keyword evidence="7" id="KW-0112">Calmodulin-binding</keyword>
<evidence type="ECO:0000256" key="4">
    <source>
        <dbReference type="ARBA" id="ARBA00022723"/>
    </source>
</evidence>
<dbReference type="STRING" id="312017.Q24HN0"/>
<sequence length="498" mass="57540">MELLNDPQNDRKVKNVKPPPHRPLSKELMWGKNGKPDWKLIRDHLQKEGRVSKENLIKLIDDCNRILKNEPNLIVLQDPLTVVGDIHGQFYDLLKILEVGGSPENTKYLFLGDFVDRGSFSIEVLILLYSIKINFPETVYFLRGNHECRQMTTFFNFRDECKYKFDQELYEIVMDSFDLMPLSCIINGKFLALHGGISPELKALDDIKRVDRFKEPPRQGIFCDLLWSDPVDNDDGLCETPYRVNDVRGCSYFYGNDAVRKFLDDNQLISVIRAHEAQIDGYKMHRWNGSEFPVVITIFSAPNYCDVYNNKGAVIKFENNTLNIQQYNYTQHPYLLPHFMDIFTWSIPFVSEKISEMLYHVIKPSGEDFSDDDDLDENDHKQILKVTGSNVLGSQTSIGTDSQNKLSEKAQILRNKIKFVSKMVKLQKTLREESETILQLKGQCPDKRIPKGLLSSGVSAIKDTLEQFKTAQKADRVNDKRPEFGPYVKYKESMKPLK</sequence>
<dbReference type="PROSITE" id="PS00125">
    <property type="entry name" value="SER_THR_PHOSPHATASE"/>
    <property type="match status" value="1"/>
</dbReference>
<organism evidence="15 16">
    <name type="scientific">Tetrahymena thermophila (strain SB210)</name>
    <dbReference type="NCBI Taxonomy" id="312017"/>
    <lineage>
        <taxon>Eukaryota</taxon>
        <taxon>Sar</taxon>
        <taxon>Alveolata</taxon>
        <taxon>Ciliophora</taxon>
        <taxon>Intramacronucleata</taxon>
        <taxon>Oligohymenophorea</taxon>
        <taxon>Hymenostomatida</taxon>
        <taxon>Tetrahymenina</taxon>
        <taxon>Tetrahymenidae</taxon>
        <taxon>Tetrahymena</taxon>
    </lineage>
</organism>
<dbReference type="InterPro" id="IPR043360">
    <property type="entry name" value="PP2B"/>
</dbReference>
<evidence type="ECO:0000256" key="3">
    <source>
        <dbReference type="ARBA" id="ARBA00009905"/>
    </source>
</evidence>
<feature type="domain" description="Serine/threonine specific protein phosphatases" evidence="14">
    <location>
        <begin position="142"/>
        <end position="147"/>
    </location>
</feature>
<dbReference type="GO" id="GO:0033192">
    <property type="term" value="F:calmodulin-dependent protein phosphatase activity"/>
    <property type="evidence" value="ECO:0007669"/>
    <property type="project" value="InterPro"/>
</dbReference>
<keyword evidence="5 12" id="KW-0378">Hydrolase</keyword>
<evidence type="ECO:0000256" key="12">
    <source>
        <dbReference type="RuleBase" id="RU004273"/>
    </source>
</evidence>
<evidence type="ECO:0000256" key="1">
    <source>
        <dbReference type="ARBA" id="ARBA00001947"/>
    </source>
</evidence>
<evidence type="ECO:0000256" key="9">
    <source>
        <dbReference type="ARBA" id="ARBA00023004"/>
    </source>
</evidence>
<evidence type="ECO:0000256" key="11">
    <source>
        <dbReference type="ARBA" id="ARBA00048336"/>
    </source>
</evidence>
<dbReference type="EMBL" id="GG662241">
    <property type="protein sequence ID" value="EAS07281.2"/>
    <property type="molecule type" value="Genomic_DNA"/>
</dbReference>
<evidence type="ECO:0000313" key="15">
    <source>
        <dbReference type="EMBL" id="EAS07281.2"/>
    </source>
</evidence>